<proteinExistence type="predicted"/>
<organism evidence="2 3">
    <name type="scientific">Candidatus Giovannonibacteria bacterium RIFCSPLOWO2_01_FULL_46_13</name>
    <dbReference type="NCBI Taxonomy" id="1798352"/>
    <lineage>
        <taxon>Bacteria</taxon>
        <taxon>Candidatus Giovannoniibacteriota</taxon>
    </lineage>
</organism>
<evidence type="ECO:0000313" key="3">
    <source>
        <dbReference type="Proteomes" id="UP000178684"/>
    </source>
</evidence>
<feature type="transmembrane region" description="Helical" evidence="1">
    <location>
        <begin position="243"/>
        <end position="269"/>
    </location>
</feature>
<feature type="transmembrane region" description="Helical" evidence="1">
    <location>
        <begin position="43"/>
        <end position="63"/>
    </location>
</feature>
<keyword evidence="1" id="KW-0472">Membrane</keyword>
<gene>
    <name evidence="2" type="ORF">A3B18_03545</name>
</gene>
<comment type="caution">
    <text evidence="2">The sequence shown here is derived from an EMBL/GenBank/DDBJ whole genome shotgun (WGS) entry which is preliminary data.</text>
</comment>
<accession>A0A1F5X3C6</accession>
<feature type="transmembrane region" description="Helical" evidence="1">
    <location>
        <begin position="307"/>
        <end position="327"/>
    </location>
</feature>
<dbReference type="AlphaFoldDB" id="A0A1F5X3C6"/>
<name>A0A1F5X3C6_9BACT</name>
<sequence length="719" mass="78081">MNLLSKQNGRKFLIGVLVLGILVIALMPQQGFAATEKPAPGRSIVETIGGCGWLSWLSIGCALKLLSYVAYYVFVIVGWFVGIAGNVLNFALGMTINNAFYTGDSITAVTAGWTFTRDIVNIFFIFALLFIAIATILGIESYGAKKLLSTLIIIALLVNFSLLATQAIIFVTNALAYELYSAVTVTGSKSYLLNSSQKGFDKDITGALMQGLGQQKILGRSPASLDVGPTAGSQPQDAIGTGIAVIVTLVAGIFIMLFAGFIFLAAAFFFAARMAFLWILMILAPFGFVFLILPATKGYAQKWWSALQSQAIFAPAFMFFILITIRISQSDFLKIGETLKNTTSTTELLFLLIMQNLMIFLMLGGGLIVAKTLGIYGADGAMKMATSAGNAFKGYVGRGAARTFIARPASRLQDGKYAGVIGRGLKKFSAIPVVGGLGELASRGLQGASKVGGMEDVAKTHLGFLKSLSPEARARRFQRYSPQIQDMITENMSPRELAEMHNASEKSYPKAAASIDNAIERMSTEKKEKYYDERAKNELKQPLNELAAKWSNIKNPNIRRSVVENANKEQIQKIAKEFDKIGKADDFALDVSTLRKDRINDVLSVIPGVVTRVGATIGKSIEDAVKEIDFEKVDAKHLLDPANSILMSGVVKGAKPSQIQKIVNRGDDVSAKYREELMKYDASGMEDAEYIATELRRLGNAGTANWLETAPARRLLKLK</sequence>
<feature type="transmembrane region" description="Helical" evidence="1">
    <location>
        <begin position="119"/>
        <end position="139"/>
    </location>
</feature>
<reference evidence="2 3" key="1">
    <citation type="journal article" date="2016" name="Nat. Commun.">
        <title>Thousands of microbial genomes shed light on interconnected biogeochemical processes in an aquifer system.</title>
        <authorList>
            <person name="Anantharaman K."/>
            <person name="Brown C.T."/>
            <person name="Hug L.A."/>
            <person name="Sharon I."/>
            <person name="Castelle C.J."/>
            <person name="Probst A.J."/>
            <person name="Thomas B.C."/>
            <person name="Singh A."/>
            <person name="Wilkins M.J."/>
            <person name="Karaoz U."/>
            <person name="Brodie E.L."/>
            <person name="Williams K.H."/>
            <person name="Hubbard S.S."/>
            <person name="Banfield J.F."/>
        </authorList>
    </citation>
    <scope>NUCLEOTIDE SEQUENCE [LARGE SCALE GENOMIC DNA]</scope>
</reference>
<feature type="transmembrane region" description="Helical" evidence="1">
    <location>
        <begin position="151"/>
        <end position="171"/>
    </location>
</feature>
<evidence type="ECO:0000256" key="1">
    <source>
        <dbReference type="SAM" id="Phobius"/>
    </source>
</evidence>
<keyword evidence="1" id="KW-1133">Transmembrane helix</keyword>
<dbReference type="EMBL" id="MFIE01000019">
    <property type="protein sequence ID" value="OGF82392.1"/>
    <property type="molecule type" value="Genomic_DNA"/>
</dbReference>
<feature type="transmembrane region" description="Helical" evidence="1">
    <location>
        <begin position="70"/>
        <end position="92"/>
    </location>
</feature>
<feature type="transmembrane region" description="Helical" evidence="1">
    <location>
        <begin position="276"/>
        <end position="295"/>
    </location>
</feature>
<evidence type="ECO:0000313" key="2">
    <source>
        <dbReference type="EMBL" id="OGF82392.1"/>
    </source>
</evidence>
<protein>
    <submittedName>
        <fullName evidence="2">Uncharacterized protein</fullName>
    </submittedName>
</protein>
<keyword evidence="1" id="KW-0812">Transmembrane</keyword>
<feature type="transmembrane region" description="Helical" evidence="1">
    <location>
        <begin position="348"/>
        <end position="370"/>
    </location>
</feature>
<dbReference type="Proteomes" id="UP000178684">
    <property type="component" value="Unassembled WGS sequence"/>
</dbReference>